<evidence type="ECO:0000259" key="26">
    <source>
        <dbReference type="SMART" id="SM00822"/>
    </source>
</evidence>
<dbReference type="GO" id="GO:0008210">
    <property type="term" value="P:estrogen metabolic process"/>
    <property type="evidence" value="ECO:0007669"/>
    <property type="project" value="UniProtKB-ARBA"/>
</dbReference>
<evidence type="ECO:0000256" key="23">
    <source>
        <dbReference type="ARBA" id="ARBA00081936"/>
    </source>
</evidence>
<evidence type="ECO:0000256" key="7">
    <source>
        <dbReference type="ARBA" id="ARBA00022832"/>
    </source>
</evidence>
<dbReference type="STRING" id="32264.T1KC55"/>
<evidence type="ECO:0000256" key="22">
    <source>
        <dbReference type="ARBA" id="ARBA00081419"/>
    </source>
</evidence>
<dbReference type="PRINTS" id="PR00080">
    <property type="entry name" value="SDRFAMILY"/>
</dbReference>
<dbReference type="EC" id="1.1.1.n12" evidence="4"/>
<dbReference type="GO" id="GO:0005759">
    <property type="term" value="C:mitochondrial matrix"/>
    <property type="evidence" value="ECO:0007669"/>
    <property type="project" value="UniProtKB-SubCell"/>
</dbReference>
<comment type="similarity">
    <text evidence="3">Belongs to the short-chain dehydrogenases/reductases (SDR) family.</text>
</comment>
<evidence type="ECO:0000256" key="14">
    <source>
        <dbReference type="ARBA" id="ARBA00049069"/>
    </source>
</evidence>
<dbReference type="HOGENOM" id="CLU_010194_1_3_1"/>
<dbReference type="FunFam" id="3.40.50.720:FF:000231">
    <property type="entry name" value="Estradiol 17-beta-dehydrogenase 8"/>
    <property type="match status" value="1"/>
</dbReference>
<keyword evidence="8" id="KW-0560">Oxidoreductase</keyword>
<comment type="catalytic activity">
    <reaction evidence="15">
        <text>testosterone + NAD(+) = androst-4-ene-3,17-dione + NADH + H(+)</text>
        <dbReference type="Rhea" id="RHEA:14929"/>
        <dbReference type="ChEBI" id="CHEBI:15378"/>
        <dbReference type="ChEBI" id="CHEBI:16422"/>
        <dbReference type="ChEBI" id="CHEBI:17347"/>
        <dbReference type="ChEBI" id="CHEBI:57540"/>
        <dbReference type="ChEBI" id="CHEBI:57945"/>
        <dbReference type="EC" id="1.1.1.239"/>
    </reaction>
    <physiologicalReaction direction="left-to-right" evidence="15">
        <dbReference type="Rhea" id="RHEA:14930"/>
    </physiologicalReaction>
</comment>
<comment type="pathway">
    <text evidence="2">Lipid metabolism; fatty acid biosynthesis.</text>
</comment>
<keyword evidence="7" id="KW-0276">Fatty acid metabolism</keyword>
<evidence type="ECO:0000256" key="17">
    <source>
        <dbReference type="ARBA" id="ARBA00052680"/>
    </source>
</evidence>
<keyword evidence="5" id="KW-0444">Lipid biosynthesis</keyword>
<protein>
    <recommendedName>
        <fullName evidence="20">(3R)-3-hydroxyacyl-CoA dehydrogenase</fullName>
        <ecNumber evidence="19">1.1.1.239</ecNumber>
        <ecNumber evidence="4">1.1.1.n12</ecNumber>
    </recommendedName>
    <alternativeName>
        <fullName evidence="22">17-beta-hydroxysteroid dehydrogenase 8</fullName>
    </alternativeName>
    <alternativeName>
        <fullName evidence="21">3-ketoacyl-[acyl-carrier-protein] reductase alpha subunit</fullName>
    </alternativeName>
    <alternativeName>
        <fullName evidence="24">3-oxoacyl-[acyl-carrier-protein] reductase</fullName>
    </alternativeName>
    <alternativeName>
        <fullName evidence="25">Estradiol 17-beta-dehydrogenase 8</fullName>
    </alternativeName>
    <alternativeName>
        <fullName evidence="23">Testosterone 17-beta-dehydrogenase 8</fullName>
    </alternativeName>
</protein>
<evidence type="ECO:0000256" key="12">
    <source>
        <dbReference type="ARBA" id="ARBA00023160"/>
    </source>
</evidence>
<evidence type="ECO:0000256" key="18">
    <source>
        <dbReference type="ARBA" id="ARBA00065174"/>
    </source>
</evidence>
<dbReference type="Gene3D" id="3.40.50.720">
    <property type="entry name" value="NAD(P)-binding Rossmann-like Domain"/>
    <property type="match status" value="1"/>
</dbReference>
<dbReference type="PANTHER" id="PTHR42760:SF83">
    <property type="entry name" value="(3R)-3-HYDROXYACYL-COA DEHYDROGENASE"/>
    <property type="match status" value="1"/>
</dbReference>
<dbReference type="EMBL" id="CAEY01001958">
    <property type="status" value="NOT_ANNOTATED_CDS"/>
    <property type="molecule type" value="Genomic_DNA"/>
</dbReference>
<evidence type="ECO:0000256" key="15">
    <source>
        <dbReference type="ARBA" id="ARBA00050232"/>
    </source>
</evidence>
<dbReference type="GO" id="GO:0004303">
    <property type="term" value="F:estradiol 17-beta-dehydrogenase [NAD(P)+] activity"/>
    <property type="evidence" value="ECO:0007669"/>
    <property type="project" value="UniProtKB-EC"/>
</dbReference>
<dbReference type="eggNOG" id="KOG1200">
    <property type="taxonomic scope" value="Eukaryota"/>
</dbReference>
<evidence type="ECO:0000256" key="1">
    <source>
        <dbReference type="ARBA" id="ARBA00004305"/>
    </source>
</evidence>
<evidence type="ECO:0000256" key="4">
    <source>
        <dbReference type="ARBA" id="ARBA00012456"/>
    </source>
</evidence>
<evidence type="ECO:0000256" key="21">
    <source>
        <dbReference type="ARBA" id="ARBA00077835"/>
    </source>
</evidence>
<evidence type="ECO:0000256" key="20">
    <source>
        <dbReference type="ARBA" id="ARBA00070911"/>
    </source>
</evidence>
<dbReference type="EnsemblMetazoa" id="tetur08g06430.1">
    <property type="protein sequence ID" value="tetur08g06430.1"/>
    <property type="gene ID" value="tetur08g06430"/>
</dbReference>
<dbReference type="GO" id="GO:0047035">
    <property type="term" value="F:testosterone dehydrogenase (NAD+) activity"/>
    <property type="evidence" value="ECO:0007669"/>
    <property type="project" value="UniProtKB-EC"/>
</dbReference>
<keyword evidence="12" id="KW-0275">Fatty acid biosynthesis</keyword>
<comment type="pathway">
    <text evidence="13">Steroid biosynthesis; estrogen biosynthesis.</text>
</comment>
<dbReference type="AlphaFoldDB" id="T1KC55"/>
<evidence type="ECO:0000256" key="16">
    <source>
        <dbReference type="ARBA" id="ARBA00050435"/>
    </source>
</evidence>
<dbReference type="SUPFAM" id="SSF51735">
    <property type="entry name" value="NAD(P)-binding Rossmann-fold domains"/>
    <property type="match status" value="1"/>
</dbReference>
<keyword evidence="11" id="KW-0496">Mitochondrion</keyword>
<name>T1KC55_TETUR</name>
<evidence type="ECO:0000256" key="5">
    <source>
        <dbReference type="ARBA" id="ARBA00022516"/>
    </source>
</evidence>
<evidence type="ECO:0000256" key="2">
    <source>
        <dbReference type="ARBA" id="ARBA00005194"/>
    </source>
</evidence>
<dbReference type="PROSITE" id="PS00061">
    <property type="entry name" value="ADH_SHORT"/>
    <property type="match status" value="1"/>
</dbReference>
<organism evidence="27 28">
    <name type="scientific">Tetranychus urticae</name>
    <name type="common">Two-spotted spider mite</name>
    <dbReference type="NCBI Taxonomy" id="32264"/>
    <lineage>
        <taxon>Eukaryota</taxon>
        <taxon>Metazoa</taxon>
        <taxon>Ecdysozoa</taxon>
        <taxon>Arthropoda</taxon>
        <taxon>Chelicerata</taxon>
        <taxon>Arachnida</taxon>
        <taxon>Acari</taxon>
        <taxon>Acariformes</taxon>
        <taxon>Trombidiformes</taxon>
        <taxon>Prostigmata</taxon>
        <taxon>Eleutherengona</taxon>
        <taxon>Raphignathae</taxon>
        <taxon>Tetranychoidea</taxon>
        <taxon>Tetranychidae</taxon>
        <taxon>Tetranychus</taxon>
    </lineage>
</organism>
<dbReference type="SMART" id="SM00822">
    <property type="entry name" value="PKS_KR"/>
    <property type="match status" value="1"/>
</dbReference>
<evidence type="ECO:0000256" key="6">
    <source>
        <dbReference type="ARBA" id="ARBA00022553"/>
    </source>
</evidence>
<evidence type="ECO:0000256" key="3">
    <source>
        <dbReference type="ARBA" id="ARBA00006484"/>
    </source>
</evidence>
<dbReference type="EC" id="1.1.1.239" evidence="19"/>
<evidence type="ECO:0000256" key="9">
    <source>
        <dbReference type="ARBA" id="ARBA00023027"/>
    </source>
</evidence>
<dbReference type="InterPro" id="IPR002347">
    <property type="entry name" value="SDR_fam"/>
</dbReference>
<dbReference type="Pfam" id="PF13561">
    <property type="entry name" value="adh_short_C2"/>
    <property type="match status" value="1"/>
</dbReference>
<evidence type="ECO:0000256" key="19">
    <source>
        <dbReference type="ARBA" id="ARBA00066822"/>
    </source>
</evidence>
<keyword evidence="10" id="KW-0443">Lipid metabolism</keyword>
<reference evidence="28" key="1">
    <citation type="submission" date="2011-08" db="EMBL/GenBank/DDBJ databases">
        <authorList>
            <person name="Rombauts S."/>
        </authorList>
    </citation>
    <scope>NUCLEOTIDE SEQUENCE</scope>
    <source>
        <strain evidence="28">London</strain>
    </source>
</reference>
<accession>T1KC55</accession>
<evidence type="ECO:0000313" key="28">
    <source>
        <dbReference type="Proteomes" id="UP000015104"/>
    </source>
</evidence>
<evidence type="ECO:0000256" key="25">
    <source>
        <dbReference type="ARBA" id="ARBA00083258"/>
    </source>
</evidence>
<dbReference type="InterPro" id="IPR020904">
    <property type="entry name" value="Sc_DH/Rdtase_CS"/>
</dbReference>
<dbReference type="Proteomes" id="UP000015104">
    <property type="component" value="Unassembled WGS sequence"/>
</dbReference>
<sequence length="261" mass="27929">MFATTVIKRCLSENFAGRVALVTGAGGGIGRAVSLMLAQKGSSVVSVDLNESHAAETRKQCETFSGTHLHHQVDVSSKESVTKLFSFIKENYPKPPSIIVNCAGIIRDSFLLEMSEEDFDSVINVNLKGTFLTTQAAVDAMVAGKVEEGSIINLSSISGKIGNIGQCNYASAKHGIESFTRVVAKEAAKHNIRCNCVMPGFVDTQILAPVPQKVMDKIIPQIPLKRIGKPEEIADAICFLSSPRASYITGITLQISGGLFV</sequence>
<comment type="catalytic activity">
    <reaction evidence="16">
        <text>17beta-hydroxy-5alpha-androstan-3-one + NAD(+) = 5alpha-androstan-3,17-dione + NADH + H(+)</text>
        <dbReference type="Rhea" id="RHEA:41992"/>
        <dbReference type="ChEBI" id="CHEBI:15378"/>
        <dbReference type="ChEBI" id="CHEBI:15994"/>
        <dbReference type="ChEBI" id="CHEBI:16330"/>
        <dbReference type="ChEBI" id="CHEBI:57540"/>
        <dbReference type="ChEBI" id="CHEBI:57945"/>
    </reaction>
    <physiologicalReaction direction="left-to-right" evidence="16">
        <dbReference type="Rhea" id="RHEA:41993"/>
    </physiologicalReaction>
</comment>
<evidence type="ECO:0000256" key="10">
    <source>
        <dbReference type="ARBA" id="ARBA00023098"/>
    </source>
</evidence>
<evidence type="ECO:0000256" key="13">
    <source>
        <dbReference type="ARBA" id="ARBA00037929"/>
    </source>
</evidence>
<comment type="subunit">
    <text evidence="18">Heterotetramer with CBR4; contains two molecules of HSD17B8 and CBR4.</text>
</comment>
<reference evidence="27" key="2">
    <citation type="submission" date="2015-06" db="UniProtKB">
        <authorList>
            <consortium name="EnsemblMetazoa"/>
        </authorList>
    </citation>
    <scope>IDENTIFICATION</scope>
</reference>
<dbReference type="OMA" id="LFGVQCD"/>
<dbReference type="OrthoDB" id="8123394at2759"/>
<gene>
    <name evidence="27" type="primary">107362798</name>
</gene>
<dbReference type="PRINTS" id="PR00081">
    <property type="entry name" value="GDHRDH"/>
</dbReference>
<dbReference type="PANTHER" id="PTHR42760">
    <property type="entry name" value="SHORT-CHAIN DEHYDROGENASES/REDUCTASES FAMILY MEMBER"/>
    <property type="match status" value="1"/>
</dbReference>
<feature type="domain" description="Ketoreductase" evidence="26">
    <location>
        <begin position="18"/>
        <end position="205"/>
    </location>
</feature>
<evidence type="ECO:0000256" key="8">
    <source>
        <dbReference type="ARBA" id="ARBA00023002"/>
    </source>
</evidence>
<comment type="catalytic activity">
    <reaction evidence="17">
        <text>a (3R)-3-hydroxyacyl-CoA + NAD(+) = a 3-oxoacyl-CoA + NADH + H(+)</text>
        <dbReference type="Rhea" id="RHEA:32711"/>
        <dbReference type="ChEBI" id="CHEBI:15378"/>
        <dbReference type="ChEBI" id="CHEBI:57319"/>
        <dbReference type="ChEBI" id="CHEBI:57540"/>
        <dbReference type="ChEBI" id="CHEBI:57945"/>
        <dbReference type="ChEBI" id="CHEBI:90726"/>
        <dbReference type="EC" id="1.1.1.n12"/>
    </reaction>
    <physiologicalReaction direction="left-to-right" evidence="17">
        <dbReference type="Rhea" id="RHEA:32712"/>
    </physiologicalReaction>
</comment>
<evidence type="ECO:0000256" key="24">
    <source>
        <dbReference type="ARBA" id="ARBA00083097"/>
    </source>
</evidence>
<evidence type="ECO:0000313" key="27">
    <source>
        <dbReference type="EnsemblMetazoa" id="tetur08g06430.1"/>
    </source>
</evidence>
<keyword evidence="6" id="KW-0597">Phosphoprotein</keyword>
<comment type="subcellular location">
    <subcellularLocation>
        <location evidence="1">Mitochondrion matrix</location>
    </subcellularLocation>
</comment>
<dbReference type="InterPro" id="IPR036291">
    <property type="entry name" value="NAD(P)-bd_dom_sf"/>
</dbReference>
<dbReference type="InterPro" id="IPR057326">
    <property type="entry name" value="KR_dom"/>
</dbReference>
<dbReference type="GO" id="GO:0048038">
    <property type="term" value="F:quinone binding"/>
    <property type="evidence" value="ECO:0007669"/>
    <property type="project" value="TreeGrafter"/>
</dbReference>
<proteinExistence type="inferred from homology"/>
<dbReference type="GO" id="GO:0006633">
    <property type="term" value="P:fatty acid biosynthetic process"/>
    <property type="evidence" value="ECO:0007669"/>
    <property type="project" value="UniProtKB-KW"/>
</dbReference>
<keyword evidence="9" id="KW-0520">NAD</keyword>
<keyword evidence="28" id="KW-1185">Reference proteome</keyword>
<evidence type="ECO:0000256" key="11">
    <source>
        <dbReference type="ARBA" id="ARBA00023128"/>
    </source>
</evidence>
<comment type="catalytic activity">
    <reaction evidence="14">
        <text>17beta-estradiol + NAD(+) = estrone + NADH + H(+)</text>
        <dbReference type="Rhea" id="RHEA:24612"/>
        <dbReference type="ChEBI" id="CHEBI:15378"/>
        <dbReference type="ChEBI" id="CHEBI:16469"/>
        <dbReference type="ChEBI" id="CHEBI:17263"/>
        <dbReference type="ChEBI" id="CHEBI:57540"/>
        <dbReference type="ChEBI" id="CHEBI:57945"/>
        <dbReference type="EC" id="1.1.1.62"/>
    </reaction>
    <physiologicalReaction direction="left-to-right" evidence="14">
        <dbReference type="Rhea" id="RHEA:24613"/>
    </physiologicalReaction>
    <physiologicalReaction direction="right-to-left" evidence="14">
        <dbReference type="Rhea" id="RHEA:24614"/>
    </physiologicalReaction>
</comment>
<dbReference type="KEGG" id="tut:107362798"/>